<evidence type="ECO:0000313" key="1">
    <source>
        <dbReference type="Proteomes" id="UP000790787"/>
    </source>
</evidence>
<proteinExistence type="predicted"/>
<organism evidence="1 2">
    <name type="scientific">Nicotiana tabacum</name>
    <name type="common">Common tobacco</name>
    <dbReference type="NCBI Taxonomy" id="4097"/>
    <lineage>
        <taxon>Eukaryota</taxon>
        <taxon>Viridiplantae</taxon>
        <taxon>Streptophyta</taxon>
        <taxon>Embryophyta</taxon>
        <taxon>Tracheophyta</taxon>
        <taxon>Spermatophyta</taxon>
        <taxon>Magnoliopsida</taxon>
        <taxon>eudicotyledons</taxon>
        <taxon>Gunneridae</taxon>
        <taxon>Pentapetalae</taxon>
        <taxon>asterids</taxon>
        <taxon>lamiids</taxon>
        <taxon>Solanales</taxon>
        <taxon>Solanaceae</taxon>
        <taxon>Nicotianoideae</taxon>
        <taxon>Nicotianeae</taxon>
        <taxon>Nicotiana</taxon>
    </lineage>
</organism>
<dbReference type="Proteomes" id="UP000790787">
    <property type="component" value="Chromosome 8"/>
</dbReference>
<keyword evidence="1" id="KW-1185">Reference proteome</keyword>
<accession>A0AC58RUJ5</accession>
<gene>
    <name evidence="2" type="primary">LOC142163056</name>
</gene>
<sequence>MLTTEDRLGQPVTTNEVQDFKQCIDNIWTQNYGHLEANFMEPGVSDHSPILIEKEKQNMSDLEKWSTIEERIIRQKSRATWIDHGDSNSKYFYAHLKIRASKNNITFIYNDLGMKITDPKAVEKEFTDFLHI</sequence>
<name>A0AC58RUJ5_TOBAC</name>
<reference evidence="1" key="1">
    <citation type="journal article" date="2014" name="Nat. Commun.">
        <title>The tobacco genome sequence and its comparison with those of tomato and potato.</title>
        <authorList>
            <person name="Sierro N."/>
            <person name="Battey J.N."/>
            <person name="Ouadi S."/>
            <person name="Bakaher N."/>
            <person name="Bovet L."/>
            <person name="Willig A."/>
            <person name="Goepfert S."/>
            <person name="Peitsch M.C."/>
            <person name="Ivanov N.V."/>
        </authorList>
    </citation>
    <scope>NUCLEOTIDE SEQUENCE [LARGE SCALE GENOMIC DNA]</scope>
</reference>
<reference evidence="2" key="2">
    <citation type="submission" date="2025-08" db="UniProtKB">
        <authorList>
            <consortium name="RefSeq"/>
        </authorList>
    </citation>
    <scope>IDENTIFICATION</scope>
    <source>
        <tissue evidence="2">Leaf</tissue>
    </source>
</reference>
<evidence type="ECO:0000313" key="2">
    <source>
        <dbReference type="RefSeq" id="XP_075076407.1"/>
    </source>
</evidence>
<protein>
    <submittedName>
        <fullName evidence="2">Uncharacterized protein LOC142163056</fullName>
    </submittedName>
</protein>
<dbReference type="RefSeq" id="XP_075076407.1">
    <property type="nucleotide sequence ID" value="XM_075220306.1"/>
</dbReference>